<protein>
    <submittedName>
        <fullName evidence="1">Prophage antirepressor DNA-binding protein (Roi)</fullName>
    </submittedName>
</protein>
<keyword evidence="1" id="KW-0238">DNA-binding</keyword>
<dbReference type="EMBL" id="UGHK01000002">
    <property type="protein sequence ID" value="STO71322.1"/>
    <property type="molecule type" value="Genomic_DNA"/>
</dbReference>
<dbReference type="Proteomes" id="UP000254465">
    <property type="component" value="Unassembled WGS sequence"/>
</dbReference>
<organism evidence="1 2">
    <name type="scientific">Avibacterium paragallinarum</name>
    <name type="common">Haemophilus gallinarum</name>
    <dbReference type="NCBI Taxonomy" id="728"/>
    <lineage>
        <taxon>Bacteria</taxon>
        <taxon>Pseudomonadati</taxon>
        <taxon>Pseudomonadota</taxon>
        <taxon>Gammaproteobacteria</taxon>
        <taxon>Pasteurellales</taxon>
        <taxon>Pasteurellaceae</taxon>
        <taxon>Avibacterium</taxon>
    </lineage>
</organism>
<dbReference type="GO" id="GO:0003677">
    <property type="term" value="F:DNA binding"/>
    <property type="evidence" value="ECO:0007669"/>
    <property type="project" value="UniProtKB-KW"/>
</dbReference>
<gene>
    <name evidence="1" type="ORF">NCTC11296_01220</name>
</gene>
<evidence type="ECO:0000313" key="2">
    <source>
        <dbReference type="Proteomes" id="UP000254465"/>
    </source>
</evidence>
<proteinExistence type="predicted"/>
<name>A0A377I972_AVIPA</name>
<reference evidence="1 2" key="1">
    <citation type="submission" date="2018-06" db="EMBL/GenBank/DDBJ databases">
        <authorList>
            <consortium name="Pathogen Informatics"/>
            <person name="Doyle S."/>
        </authorList>
    </citation>
    <scope>NUCLEOTIDE SEQUENCE [LARGE SCALE GENOMIC DNA]</scope>
    <source>
        <strain evidence="1 2">NCTC11296</strain>
    </source>
</reference>
<dbReference type="AlphaFoldDB" id="A0A377I972"/>
<accession>A0A377I972</accession>
<dbReference type="Pfam" id="PF09669">
    <property type="entry name" value="Phage_pRha"/>
    <property type="match status" value="1"/>
</dbReference>
<evidence type="ECO:0000313" key="1">
    <source>
        <dbReference type="EMBL" id="STO71322.1"/>
    </source>
</evidence>
<dbReference type="RefSeq" id="WP_017806455.1">
    <property type="nucleotide sequence ID" value="NZ_PQVK01000049.1"/>
</dbReference>
<dbReference type="InterPro" id="IPR014054">
    <property type="entry name" value="Phage_regulatory_Rha"/>
</dbReference>
<sequence length="258" mass="29659">MSRLSIISEQNASIKMSSREIAELCEKRHDNVLKLVRDLIKGGVLKNTTPHQYQHNQNNQFYTEYLSDKRDSLVIVARLSPEFTAAIVDRWQELENQQQSTALLPNFSDPVAAARAWADAKEREQRALVREQQALLENQQKSEQIASMESYFRNGISPFEFVKGLNGVNALKVGEFLIGKNWLYQDNRTKRVKSYARDQYLTEETTEISQHGKDPFIAYKPVLLKKGAAKLYEWYVKGNLPMKANWNGEFTQDKAVGL</sequence>